<keyword evidence="4" id="KW-1185">Reference proteome</keyword>
<proteinExistence type="predicted"/>
<dbReference type="InterPro" id="IPR011050">
    <property type="entry name" value="Pectin_lyase_fold/virulence"/>
</dbReference>
<dbReference type="Gene3D" id="2.160.20.10">
    <property type="entry name" value="Single-stranded right-handed beta-helix, Pectin lyase-like"/>
    <property type="match status" value="1"/>
</dbReference>
<dbReference type="Pfam" id="PF13229">
    <property type="entry name" value="Beta_helix"/>
    <property type="match status" value="1"/>
</dbReference>
<sequence>MSGTEKQRKVIGIFIFFTICFMVTVGNVFADKDIRVVINGEPMYSEVSPILDNARVLVPLRAISESFRYAVSWDSKTKTVRIRSKNDLLEIPANKNIYKKNGKQKKSDVAPKLKNGVVFVPLRMIAEEFGCEVQWKKAENKVVIQSYRVVEVADELSFLKNIGSDTKLILTGKEYVLSNVMEVSNPNIKSIDVFDGQEHVIKGVENLEIVAKPGTKPVLLVRPRYSDVLSFEDCSNITIRGVKAGHTVESGSCTGGVFDFRNTKKVLIKNCRLYGCGTYGVTGQNSESIKVLNTEIYECTYGCVSFESCKDISFASCVFKDSQEFSMFEFSNTSNVLIRDSHIRNNRSTERWPFIYALGSQNIEFARCKFYGNSYDILKYEDAVKFRDCYIED</sequence>
<comment type="caution">
    <text evidence="3">The sequence shown here is derived from an EMBL/GenBank/DDBJ whole genome shotgun (WGS) entry which is preliminary data.</text>
</comment>
<organism evidence="3 4">
    <name type="scientific">Filifactor villosus</name>
    <dbReference type="NCBI Taxonomy" id="29374"/>
    <lineage>
        <taxon>Bacteria</taxon>
        <taxon>Bacillati</taxon>
        <taxon>Bacillota</taxon>
        <taxon>Clostridia</taxon>
        <taxon>Peptostreptococcales</taxon>
        <taxon>Filifactoraceae</taxon>
        <taxon>Filifactor</taxon>
    </lineage>
</organism>
<dbReference type="SUPFAM" id="SSF51126">
    <property type="entry name" value="Pectin lyase-like"/>
    <property type="match status" value="1"/>
</dbReference>
<dbReference type="EMBL" id="JBHSHL010000003">
    <property type="protein sequence ID" value="MFC4803592.1"/>
    <property type="molecule type" value="Genomic_DNA"/>
</dbReference>
<dbReference type="Proteomes" id="UP001595916">
    <property type="component" value="Unassembled WGS sequence"/>
</dbReference>
<protein>
    <submittedName>
        <fullName evidence="3">Stalk domain-containing protein</fullName>
    </submittedName>
</protein>
<accession>A0ABV9QH13</accession>
<evidence type="ECO:0000313" key="3">
    <source>
        <dbReference type="EMBL" id="MFC4803592.1"/>
    </source>
</evidence>
<feature type="domain" description="Right handed beta helix" evidence="2">
    <location>
        <begin position="286"/>
        <end position="393"/>
    </location>
</feature>
<feature type="domain" description="Copper amine oxidase-like N-terminal" evidence="1">
    <location>
        <begin position="37"/>
        <end position="144"/>
    </location>
</feature>
<evidence type="ECO:0000313" key="4">
    <source>
        <dbReference type="Proteomes" id="UP001595916"/>
    </source>
</evidence>
<dbReference type="InterPro" id="IPR039448">
    <property type="entry name" value="Beta_helix"/>
</dbReference>
<dbReference type="SUPFAM" id="SSF55383">
    <property type="entry name" value="Copper amine oxidase, domain N"/>
    <property type="match status" value="1"/>
</dbReference>
<evidence type="ECO:0000259" key="1">
    <source>
        <dbReference type="Pfam" id="PF07833"/>
    </source>
</evidence>
<dbReference type="InterPro" id="IPR012854">
    <property type="entry name" value="Cu_amine_oxidase-like_N"/>
</dbReference>
<reference evidence="4" key="1">
    <citation type="journal article" date="2019" name="Int. J. Syst. Evol. Microbiol.">
        <title>The Global Catalogue of Microorganisms (GCM) 10K type strain sequencing project: providing services to taxonomists for standard genome sequencing and annotation.</title>
        <authorList>
            <consortium name="The Broad Institute Genomics Platform"/>
            <consortium name="The Broad Institute Genome Sequencing Center for Infectious Disease"/>
            <person name="Wu L."/>
            <person name="Ma J."/>
        </authorList>
    </citation>
    <scope>NUCLEOTIDE SEQUENCE [LARGE SCALE GENOMIC DNA]</scope>
    <source>
        <strain evidence="4">CCUG 46385</strain>
    </source>
</reference>
<gene>
    <name evidence="3" type="ORF">ACFO4R_00715</name>
</gene>
<dbReference type="Pfam" id="PF07833">
    <property type="entry name" value="Cu_amine_oxidN1"/>
    <property type="match status" value="1"/>
</dbReference>
<evidence type="ECO:0000259" key="2">
    <source>
        <dbReference type="Pfam" id="PF13229"/>
    </source>
</evidence>
<dbReference type="RefSeq" id="WP_379787034.1">
    <property type="nucleotide sequence ID" value="NZ_JBHSHL010000003.1"/>
</dbReference>
<dbReference type="InterPro" id="IPR012334">
    <property type="entry name" value="Pectin_lyas_fold"/>
</dbReference>
<name>A0ABV9QH13_9FIRM</name>
<dbReference type="Gene3D" id="3.30.457.10">
    <property type="entry name" value="Copper amine oxidase-like, N-terminal domain"/>
    <property type="match status" value="1"/>
</dbReference>
<dbReference type="InterPro" id="IPR036582">
    <property type="entry name" value="Mao_N_sf"/>
</dbReference>